<organism evidence="5 6">
    <name type="scientific">Natronolimnobius baerhuensis</name>
    <dbReference type="NCBI Taxonomy" id="253108"/>
    <lineage>
        <taxon>Archaea</taxon>
        <taxon>Methanobacteriati</taxon>
        <taxon>Methanobacteriota</taxon>
        <taxon>Stenosarchaea group</taxon>
        <taxon>Halobacteria</taxon>
        <taxon>Halobacteriales</taxon>
        <taxon>Natrialbaceae</taxon>
        <taxon>Natronolimnobius</taxon>
    </lineage>
</organism>
<dbReference type="SUPFAM" id="SSF53756">
    <property type="entry name" value="UDP-Glycosyltransferase/glycogen phosphorylase"/>
    <property type="match status" value="1"/>
</dbReference>
<comment type="caution">
    <text evidence="5">The sequence shown here is derived from an EMBL/GenBank/DDBJ whole genome shotgun (WGS) entry which is preliminary data.</text>
</comment>
<feature type="domain" description="Glycosyl transferase family 1" evidence="3">
    <location>
        <begin position="217"/>
        <end position="374"/>
    </location>
</feature>
<dbReference type="AlphaFoldDB" id="A0A202E7A9"/>
<dbReference type="Pfam" id="PF00534">
    <property type="entry name" value="Glycos_transf_1"/>
    <property type="match status" value="1"/>
</dbReference>
<dbReference type="PANTHER" id="PTHR12526:SF629">
    <property type="entry name" value="TEICHURONIC ACID BIOSYNTHESIS GLYCOSYLTRANSFERASE TUAH-RELATED"/>
    <property type="match status" value="1"/>
</dbReference>
<evidence type="ECO:0000256" key="1">
    <source>
        <dbReference type="ARBA" id="ARBA00022676"/>
    </source>
</evidence>
<dbReference type="GO" id="GO:0016757">
    <property type="term" value="F:glycosyltransferase activity"/>
    <property type="evidence" value="ECO:0007669"/>
    <property type="project" value="UniProtKB-KW"/>
</dbReference>
<evidence type="ECO:0000313" key="5">
    <source>
        <dbReference type="EMBL" id="OVE84084.1"/>
    </source>
</evidence>
<name>A0A202E7A9_9EURY</name>
<keyword evidence="1" id="KW-0328">Glycosyltransferase</keyword>
<evidence type="ECO:0000313" key="6">
    <source>
        <dbReference type="Proteomes" id="UP000196084"/>
    </source>
</evidence>
<proteinExistence type="predicted"/>
<accession>A0A202E7A9</accession>
<dbReference type="Proteomes" id="UP000196084">
    <property type="component" value="Unassembled WGS sequence"/>
</dbReference>
<evidence type="ECO:0000256" key="2">
    <source>
        <dbReference type="ARBA" id="ARBA00022679"/>
    </source>
</evidence>
<protein>
    <recommendedName>
        <fullName evidence="7">Glycosyltransferase subfamily 4-like N-terminal domain-containing protein</fullName>
    </recommendedName>
</protein>
<feature type="domain" description="Glycosyltransferase subfamily 4-like N-terminal" evidence="4">
    <location>
        <begin position="23"/>
        <end position="211"/>
    </location>
</feature>
<evidence type="ECO:0000259" key="4">
    <source>
        <dbReference type="Pfam" id="PF13439"/>
    </source>
</evidence>
<sequence length="412" mass="46033">MLVVSYTFPPHGGVSVFRTVKFLKYLPEYGWTPSVLTASRDAQFEPVAHEFRDDVRGVTEIRPVQPLGGTLTTRVQRRLLSDSSPSFNLLALRWILPVVQAGIRVIDTHDIDIVYYTAPPFPQLLAAPLLKRMTGLPYIVDLRDPWSIHPYTSGGVTDVFRTALADIFEPTVLRNAARVCCVTEPMTRRYVAAYPELEDTFETITNGFDPDEFDTDEDETRESRERIDGPVTIAYAGKFSSYRDPEPFVTALRALLDDGQDVRFVHFGRPENRLVNLVTELDLESIVRFAGYVDRDELVAELSQTDLGLVVSGGDETELTTKVFDYIGCNLPILAVGQQTGALVDVVSAFENGYICANRADAIQETIRQILDQQPPTLGDDRTRATFSRKRLTRTLATVLETAAATGVDEYQ</sequence>
<dbReference type="Gene3D" id="3.40.50.2000">
    <property type="entry name" value="Glycogen Phosphorylase B"/>
    <property type="match status" value="2"/>
</dbReference>
<reference evidence="5 6" key="1">
    <citation type="submission" date="2017-02" db="EMBL/GenBank/DDBJ databases">
        <title>Natronthermophilus aegyptiacus gen. nov.,sp. nov., an aerobic, extremely halophilic alkalithermophilic archaeon isolated from the athalassohaline Wadi An Natrun, Egypt.</title>
        <authorList>
            <person name="Zhao B."/>
        </authorList>
    </citation>
    <scope>NUCLEOTIDE SEQUENCE [LARGE SCALE GENOMIC DNA]</scope>
    <source>
        <strain evidence="5 6">CGMCC 1.3597</strain>
    </source>
</reference>
<evidence type="ECO:0000259" key="3">
    <source>
        <dbReference type="Pfam" id="PF00534"/>
    </source>
</evidence>
<gene>
    <name evidence="5" type="ORF">B2G88_06525</name>
</gene>
<keyword evidence="2" id="KW-0808">Transferase</keyword>
<dbReference type="InterPro" id="IPR001296">
    <property type="entry name" value="Glyco_trans_1"/>
</dbReference>
<dbReference type="PANTHER" id="PTHR12526">
    <property type="entry name" value="GLYCOSYLTRANSFERASE"/>
    <property type="match status" value="1"/>
</dbReference>
<dbReference type="EMBL" id="MWPH01000002">
    <property type="protein sequence ID" value="OVE84084.1"/>
    <property type="molecule type" value="Genomic_DNA"/>
</dbReference>
<dbReference type="InterPro" id="IPR028098">
    <property type="entry name" value="Glyco_trans_4-like_N"/>
</dbReference>
<dbReference type="Pfam" id="PF13439">
    <property type="entry name" value="Glyco_transf_4"/>
    <property type="match status" value="1"/>
</dbReference>
<dbReference type="CDD" id="cd03794">
    <property type="entry name" value="GT4_WbuB-like"/>
    <property type="match status" value="1"/>
</dbReference>
<evidence type="ECO:0008006" key="7">
    <source>
        <dbReference type="Google" id="ProtNLM"/>
    </source>
</evidence>
<keyword evidence="6" id="KW-1185">Reference proteome</keyword>